<evidence type="ECO:0000313" key="8">
    <source>
        <dbReference type="Proteomes" id="UP000196475"/>
    </source>
</evidence>
<keyword evidence="2" id="KW-0238">DNA-binding</keyword>
<dbReference type="AlphaFoldDB" id="A0A1Y3PQV9"/>
<feature type="domain" description="Cyclic nucleotide-binding" evidence="5">
    <location>
        <begin position="1"/>
        <end position="37"/>
    </location>
</feature>
<organism evidence="7 8">
    <name type="scientific">Bacillus thermozeamaize</name>
    <dbReference type="NCBI Taxonomy" id="230954"/>
    <lineage>
        <taxon>Bacteria</taxon>
        <taxon>Bacillati</taxon>
        <taxon>Bacillota</taxon>
        <taxon>Bacilli</taxon>
        <taxon>Bacillales</taxon>
        <taxon>Bacillaceae</taxon>
        <taxon>Bacillus</taxon>
    </lineage>
</organism>
<evidence type="ECO:0000256" key="4">
    <source>
        <dbReference type="ARBA" id="ARBA00023163"/>
    </source>
</evidence>
<dbReference type="InterPro" id="IPR014710">
    <property type="entry name" value="RmlC-like_jellyroll"/>
</dbReference>
<dbReference type="GO" id="GO:0003700">
    <property type="term" value="F:DNA-binding transcription factor activity"/>
    <property type="evidence" value="ECO:0007669"/>
    <property type="project" value="TreeGrafter"/>
</dbReference>
<dbReference type="PROSITE" id="PS50042">
    <property type="entry name" value="CNMP_BINDING_3"/>
    <property type="match status" value="1"/>
</dbReference>
<dbReference type="PROSITE" id="PS51063">
    <property type="entry name" value="HTH_CRP_2"/>
    <property type="match status" value="1"/>
</dbReference>
<protein>
    <recommendedName>
        <fullName evidence="9">HTH crp-type domain-containing protein</fullName>
    </recommendedName>
</protein>
<dbReference type="InterPro" id="IPR000595">
    <property type="entry name" value="cNMP-bd_dom"/>
</dbReference>
<dbReference type="Gene3D" id="2.60.120.10">
    <property type="entry name" value="Jelly Rolls"/>
    <property type="match status" value="1"/>
</dbReference>
<dbReference type="SUPFAM" id="SSF46785">
    <property type="entry name" value="Winged helix' DNA-binding domain"/>
    <property type="match status" value="1"/>
</dbReference>
<dbReference type="SMART" id="SM00419">
    <property type="entry name" value="HTH_CRP"/>
    <property type="match status" value="1"/>
</dbReference>
<dbReference type="EMBL" id="LZRT01000074">
    <property type="protein sequence ID" value="OUM87518.1"/>
    <property type="molecule type" value="Genomic_DNA"/>
</dbReference>
<dbReference type="Gene3D" id="1.10.10.10">
    <property type="entry name" value="Winged helix-like DNA-binding domain superfamily/Winged helix DNA-binding domain"/>
    <property type="match status" value="1"/>
</dbReference>
<evidence type="ECO:0000256" key="1">
    <source>
        <dbReference type="ARBA" id="ARBA00023015"/>
    </source>
</evidence>
<dbReference type="Proteomes" id="UP000196475">
    <property type="component" value="Unassembled WGS sequence"/>
</dbReference>
<keyword evidence="4" id="KW-0804">Transcription</keyword>
<sequence>MVGELEMFHYDNRRSASVATLEPSVLWMIKRNELLELAKLYPEILWKTIYILSERLIQADRKLEYLAFLDIRVRVANLLLDLYENFGVPSEKGLHIKWKITQQHMASMIGASRESLAKILQEFQNDKLIVIHNRFIYITDLKTLQQLAGVQKETDLDRKWHSTYRYDLTSV</sequence>
<comment type="caution">
    <text evidence="7">The sequence shown here is derived from an EMBL/GenBank/DDBJ whole genome shotgun (WGS) entry which is preliminary data.</text>
</comment>
<name>A0A1Y3PQV9_9BACI</name>
<evidence type="ECO:0008006" key="9">
    <source>
        <dbReference type="Google" id="ProtNLM"/>
    </source>
</evidence>
<dbReference type="Pfam" id="PF13545">
    <property type="entry name" value="HTH_Crp_2"/>
    <property type="match status" value="1"/>
</dbReference>
<evidence type="ECO:0000259" key="5">
    <source>
        <dbReference type="PROSITE" id="PS50042"/>
    </source>
</evidence>
<evidence type="ECO:0000256" key="2">
    <source>
        <dbReference type="ARBA" id="ARBA00023125"/>
    </source>
</evidence>
<evidence type="ECO:0000259" key="6">
    <source>
        <dbReference type="PROSITE" id="PS51063"/>
    </source>
</evidence>
<dbReference type="FunFam" id="1.10.10.10:FF:000019">
    <property type="entry name" value="Crp/Fnr family transcriptional regulator"/>
    <property type="match status" value="1"/>
</dbReference>
<dbReference type="InterPro" id="IPR050397">
    <property type="entry name" value="Env_Response_Regulators"/>
</dbReference>
<evidence type="ECO:0000256" key="3">
    <source>
        <dbReference type="ARBA" id="ARBA00023159"/>
    </source>
</evidence>
<dbReference type="InterPro" id="IPR018490">
    <property type="entry name" value="cNMP-bd_dom_sf"/>
</dbReference>
<dbReference type="InterPro" id="IPR036390">
    <property type="entry name" value="WH_DNA-bd_sf"/>
</dbReference>
<dbReference type="GO" id="GO:0005829">
    <property type="term" value="C:cytosol"/>
    <property type="evidence" value="ECO:0007669"/>
    <property type="project" value="TreeGrafter"/>
</dbReference>
<evidence type="ECO:0000313" key="7">
    <source>
        <dbReference type="EMBL" id="OUM87518.1"/>
    </source>
</evidence>
<accession>A0A1Y3PQV9</accession>
<proteinExistence type="predicted"/>
<keyword evidence="3" id="KW-0010">Activator</keyword>
<dbReference type="SUPFAM" id="SSF51206">
    <property type="entry name" value="cAMP-binding domain-like"/>
    <property type="match status" value="1"/>
</dbReference>
<dbReference type="GO" id="GO:0003677">
    <property type="term" value="F:DNA binding"/>
    <property type="evidence" value="ECO:0007669"/>
    <property type="project" value="UniProtKB-KW"/>
</dbReference>
<dbReference type="PANTHER" id="PTHR24567">
    <property type="entry name" value="CRP FAMILY TRANSCRIPTIONAL REGULATORY PROTEIN"/>
    <property type="match status" value="1"/>
</dbReference>
<feature type="domain" description="HTH crp-type" evidence="6">
    <location>
        <begin position="69"/>
        <end position="142"/>
    </location>
</feature>
<dbReference type="PANTHER" id="PTHR24567:SF74">
    <property type="entry name" value="HTH-TYPE TRANSCRIPTIONAL REGULATOR ARCR"/>
    <property type="match status" value="1"/>
</dbReference>
<dbReference type="InterPro" id="IPR012318">
    <property type="entry name" value="HTH_CRP"/>
</dbReference>
<dbReference type="InterPro" id="IPR036388">
    <property type="entry name" value="WH-like_DNA-bd_sf"/>
</dbReference>
<gene>
    <name evidence="7" type="ORF">BAA01_00670</name>
</gene>
<reference evidence="8" key="1">
    <citation type="submission" date="2016-06" db="EMBL/GenBank/DDBJ databases">
        <authorList>
            <person name="Nascimento L."/>
            <person name="Pereira R.V."/>
            <person name="Martins L.F."/>
            <person name="Quaggio R.B."/>
            <person name="Silva A.M."/>
            <person name="Setubal J.C."/>
        </authorList>
    </citation>
    <scope>NUCLEOTIDE SEQUENCE [LARGE SCALE GENOMIC DNA]</scope>
</reference>
<keyword evidence="1" id="KW-0805">Transcription regulation</keyword>